<keyword evidence="2" id="KW-1185">Reference proteome</keyword>
<dbReference type="EMBL" id="CATNWA010020093">
    <property type="protein sequence ID" value="CAI9616645.1"/>
    <property type="molecule type" value="Genomic_DNA"/>
</dbReference>
<protein>
    <submittedName>
        <fullName evidence="1">Uncharacterized protein</fullName>
    </submittedName>
</protein>
<feature type="non-terminal residue" evidence="1">
    <location>
        <position position="1"/>
    </location>
</feature>
<accession>A0ABN9H4H8</accession>
<dbReference type="Proteomes" id="UP001162483">
    <property type="component" value="Unassembled WGS sequence"/>
</dbReference>
<reference evidence="1" key="1">
    <citation type="submission" date="2023-05" db="EMBL/GenBank/DDBJ databases">
        <authorList>
            <person name="Stuckert A."/>
        </authorList>
    </citation>
    <scope>NUCLEOTIDE SEQUENCE</scope>
</reference>
<name>A0ABN9H4H8_9NEOB</name>
<sequence>SVGRKKTPWFHYQLEKKCASISVRRVECPYIGVSGRRKKYWYFLEKKKCSGGSFSDIGVNPKKKCRGNIVSVRRKCHAVGVSGRKNVPWNWCQ</sequence>
<comment type="caution">
    <text evidence="1">The sequence shown here is derived from an EMBL/GenBank/DDBJ whole genome shotgun (WGS) entry which is preliminary data.</text>
</comment>
<organism evidence="1 2">
    <name type="scientific">Staurois parvus</name>
    <dbReference type="NCBI Taxonomy" id="386267"/>
    <lineage>
        <taxon>Eukaryota</taxon>
        <taxon>Metazoa</taxon>
        <taxon>Chordata</taxon>
        <taxon>Craniata</taxon>
        <taxon>Vertebrata</taxon>
        <taxon>Euteleostomi</taxon>
        <taxon>Amphibia</taxon>
        <taxon>Batrachia</taxon>
        <taxon>Anura</taxon>
        <taxon>Neobatrachia</taxon>
        <taxon>Ranoidea</taxon>
        <taxon>Ranidae</taxon>
        <taxon>Staurois</taxon>
    </lineage>
</organism>
<evidence type="ECO:0000313" key="2">
    <source>
        <dbReference type="Proteomes" id="UP001162483"/>
    </source>
</evidence>
<evidence type="ECO:0000313" key="1">
    <source>
        <dbReference type="EMBL" id="CAI9616645.1"/>
    </source>
</evidence>
<proteinExistence type="predicted"/>
<gene>
    <name evidence="1" type="ORF">SPARVUS_LOCUS15420879</name>
</gene>